<comment type="similarity">
    <text evidence="6">Belongs to the ABC-4 integral membrane protein family.</text>
</comment>
<dbReference type="InterPro" id="IPR050250">
    <property type="entry name" value="Macrolide_Exporter_MacB"/>
</dbReference>
<keyword evidence="5 8" id="KW-0472">Membrane</keyword>
<name>A0A4Y3RFI8_9ACTN</name>
<evidence type="ECO:0000256" key="8">
    <source>
        <dbReference type="SAM" id="Phobius"/>
    </source>
</evidence>
<accession>A0A4Y3RFI8</accession>
<feature type="region of interest" description="Disordered" evidence="7">
    <location>
        <begin position="66"/>
        <end position="94"/>
    </location>
</feature>
<dbReference type="InterPro" id="IPR003838">
    <property type="entry name" value="ABC3_permease_C"/>
</dbReference>
<dbReference type="InterPro" id="IPR025857">
    <property type="entry name" value="MacB_PCD"/>
</dbReference>
<feature type="transmembrane region" description="Helical" evidence="8">
    <location>
        <begin position="387"/>
        <end position="409"/>
    </location>
</feature>
<evidence type="ECO:0000313" key="11">
    <source>
        <dbReference type="EMBL" id="GEB55467.1"/>
    </source>
</evidence>
<comment type="subcellular location">
    <subcellularLocation>
        <location evidence="1">Cell membrane</location>
        <topology evidence="1">Multi-pass membrane protein</topology>
    </subcellularLocation>
</comment>
<gene>
    <name evidence="11" type="ORF">SGA01_10720</name>
</gene>
<evidence type="ECO:0000256" key="5">
    <source>
        <dbReference type="ARBA" id="ARBA00023136"/>
    </source>
</evidence>
<proteinExistence type="inferred from homology"/>
<evidence type="ECO:0000256" key="7">
    <source>
        <dbReference type="SAM" id="MobiDB-lite"/>
    </source>
</evidence>
<dbReference type="PANTHER" id="PTHR30572:SF4">
    <property type="entry name" value="ABC TRANSPORTER PERMEASE YTRF"/>
    <property type="match status" value="1"/>
</dbReference>
<keyword evidence="2" id="KW-1003">Cell membrane</keyword>
<comment type="caution">
    <text evidence="11">The sequence shown here is derived from an EMBL/GenBank/DDBJ whole genome shotgun (WGS) entry which is preliminary data.</text>
</comment>
<dbReference type="OrthoDB" id="4832961at2"/>
<dbReference type="Proteomes" id="UP000315226">
    <property type="component" value="Unassembled WGS sequence"/>
</dbReference>
<evidence type="ECO:0000256" key="1">
    <source>
        <dbReference type="ARBA" id="ARBA00004651"/>
    </source>
</evidence>
<dbReference type="Pfam" id="PF12704">
    <property type="entry name" value="MacB_PCD"/>
    <property type="match status" value="1"/>
</dbReference>
<dbReference type="Pfam" id="PF02687">
    <property type="entry name" value="FtsX"/>
    <property type="match status" value="1"/>
</dbReference>
<keyword evidence="3 8" id="KW-0812">Transmembrane</keyword>
<evidence type="ECO:0000256" key="6">
    <source>
        <dbReference type="ARBA" id="ARBA00038076"/>
    </source>
</evidence>
<dbReference type="EMBL" id="BJMN01000007">
    <property type="protein sequence ID" value="GEB55467.1"/>
    <property type="molecule type" value="Genomic_DNA"/>
</dbReference>
<dbReference type="GO" id="GO:0005886">
    <property type="term" value="C:plasma membrane"/>
    <property type="evidence" value="ECO:0007669"/>
    <property type="project" value="UniProtKB-SubCell"/>
</dbReference>
<dbReference type="PANTHER" id="PTHR30572">
    <property type="entry name" value="MEMBRANE COMPONENT OF TRANSPORTER-RELATED"/>
    <property type="match status" value="1"/>
</dbReference>
<evidence type="ECO:0000259" key="10">
    <source>
        <dbReference type="Pfam" id="PF12704"/>
    </source>
</evidence>
<feature type="compositionally biased region" description="Basic and acidic residues" evidence="7">
    <location>
        <begin position="77"/>
        <end position="93"/>
    </location>
</feature>
<dbReference type="AlphaFoldDB" id="A0A4Y3RFI8"/>
<feature type="domain" description="ABC3 transporter permease C-terminal" evidence="9">
    <location>
        <begin position="340"/>
        <end position="418"/>
    </location>
</feature>
<reference evidence="11 12" key="1">
    <citation type="submission" date="2019-06" db="EMBL/GenBank/DDBJ databases">
        <title>Whole genome shotgun sequence of Streptomyces gardneri NBRC 12865.</title>
        <authorList>
            <person name="Hosoyama A."/>
            <person name="Uohara A."/>
            <person name="Ohji S."/>
            <person name="Ichikawa N."/>
        </authorList>
    </citation>
    <scope>NUCLEOTIDE SEQUENCE [LARGE SCALE GENOMIC DNA]</scope>
    <source>
        <strain evidence="11 12">NBRC 12865</strain>
    </source>
</reference>
<feature type="compositionally biased region" description="Low complexity" evidence="7">
    <location>
        <begin position="144"/>
        <end position="162"/>
    </location>
</feature>
<feature type="domain" description="MacB-like periplasmic core" evidence="10">
    <location>
        <begin position="19"/>
        <end position="304"/>
    </location>
</feature>
<feature type="compositionally biased region" description="Gly residues" evidence="7">
    <location>
        <begin position="163"/>
        <end position="178"/>
    </location>
</feature>
<feature type="transmembrane region" description="Helical" evidence="8">
    <location>
        <begin position="469"/>
        <end position="489"/>
    </location>
</feature>
<feature type="transmembrane region" description="Helical" evidence="8">
    <location>
        <begin position="338"/>
        <end position="360"/>
    </location>
</feature>
<sequence>MFFTYLRRELRRRRKAALVVASGLALGIALVIVVNSVSSGMKVAQGKVLESLYGLGTDLTVTKAQEQLQEGARPQRPRFEFEGQGEGEEKQSSDRLMVQGFQTLADSTVATVAKQQGVDRAVGGLSLVNLKIDGEFTRGRIQRGEQQPGQQAQPAQPVQPGDATGGGSGGPGDTVTGGGAAFDVDSFTLYGTDVTAPDLGPLTTSTVSKGRTFKITETDAKVVVLDSAYAQQEGLAVGGKLTVKGVSFEIIGIATADSGQSAAQVYLPLKQAQTLSASTGKITTIYVKANDSTRIEAVKTAIQKNVSGTTVTTSADLAQTVSGSLDTAANLASSMGRWLSYAVLLAAVLVAGLLTSSAVGRRVREFGTLKALGWTSGRVTRQVVGEALVNGVVGGALGIAIGLAGAYAVTAVSPNLTAELGSSVGGFGGRGGGGAVFGGAAGGGPGGARTAVGKTVDIALTAPVGVTTVGLAVLLALGGGLVAGGFGAWRASRLRPADALRRVE</sequence>
<evidence type="ECO:0000256" key="4">
    <source>
        <dbReference type="ARBA" id="ARBA00022989"/>
    </source>
</evidence>
<feature type="region of interest" description="Disordered" evidence="7">
    <location>
        <begin position="143"/>
        <end position="178"/>
    </location>
</feature>
<evidence type="ECO:0000256" key="3">
    <source>
        <dbReference type="ARBA" id="ARBA00022692"/>
    </source>
</evidence>
<evidence type="ECO:0000259" key="9">
    <source>
        <dbReference type="Pfam" id="PF02687"/>
    </source>
</evidence>
<protein>
    <submittedName>
        <fullName evidence="11">Membrane protein</fullName>
    </submittedName>
</protein>
<organism evidence="11 12">
    <name type="scientific">Streptomyces gardneri</name>
    <dbReference type="NCBI Taxonomy" id="66892"/>
    <lineage>
        <taxon>Bacteria</taxon>
        <taxon>Bacillati</taxon>
        <taxon>Actinomycetota</taxon>
        <taxon>Actinomycetes</taxon>
        <taxon>Kitasatosporales</taxon>
        <taxon>Streptomycetaceae</taxon>
        <taxon>Streptomyces</taxon>
    </lineage>
</organism>
<evidence type="ECO:0000256" key="2">
    <source>
        <dbReference type="ARBA" id="ARBA00022475"/>
    </source>
</evidence>
<keyword evidence="4 8" id="KW-1133">Transmembrane helix</keyword>
<dbReference type="RefSeq" id="WP_141293813.1">
    <property type="nucleotide sequence ID" value="NZ_BJMN01000007.1"/>
</dbReference>
<keyword evidence="12" id="KW-1185">Reference proteome</keyword>
<dbReference type="GO" id="GO:0022857">
    <property type="term" value="F:transmembrane transporter activity"/>
    <property type="evidence" value="ECO:0007669"/>
    <property type="project" value="TreeGrafter"/>
</dbReference>
<evidence type="ECO:0000313" key="12">
    <source>
        <dbReference type="Proteomes" id="UP000315226"/>
    </source>
</evidence>